<name>A0AA90T8Y3_9HELI</name>
<evidence type="ECO:0008006" key="5">
    <source>
        <dbReference type="Google" id="ProtNLM"/>
    </source>
</evidence>
<evidence type="ECO:0000313" key="3">
    <source>
        <dbReference type="Proteomes" id="UP001177258"/>
    </source>
</evidence>
<keyword evidence="4" id="KW-1185">Reference proteome</keyword>
<evidence type="ECO:0000313" key="2">
    <source>
        <dbReference type="EMBL" id="MDP2538282.1"/>
    </source>
</evidence>
<dbReference type="Proteomes" id="UP001240777">
    <property type="component" value="Unassembled WGS sequence"/>
</dbReference>
<gene>
    <name evidence="1" type="ORF">Q5I04_00580</name>
    <name evidence="2" type="ORF">Q5I06_00580</name>
</gene>
<reference evidence="2 4" key="1">
    <citation type="submission" date="2023-07" db="EMBL/GenBank/DDBJ databases">
        <title>Unpublished Manusciprt.</title>
        <authorList>
            <person name="Aydin F."/>
            <person name="Tarhane S."/>
            <person name="Saticioglu I.B."/>
            <person name="Karakaya E."/>
            <person name="Abay S."/>
            <person name="Guran O."/>
            <person name="Bozkurt E."/>
            <person name="Uzum N."/>
            <person name="Olgun K."/>
            <person name="Jablonski D."/>
        </authorList>
    </citation>
    <scope>NUCLEOTIDE SEQUENCE</scope>
    <source>
        <strain evidence="4">faydin-H75</strain>
        <strain evidence="2">Faydin-H76</strain>
    </source>
</reference>
<dbReference type="EMBL" id="JAUPEV010000001">
    <property type="protein sequence ID" value="MDO7252415.1"/>
    <property type="molecule type" value="Genomic_DNA"/>
</dbReference>
<evidence type="ECO:0000313" key="4">
    <source>
        <dbReference type="Proteomes" id="UP001240777"/>
    </source>
</evidence>
<dbReference type="AlphaFoldDB" id="A0AA90T8Y3"/>
<protein>
    <recommendedName>
        <fullName evidence="5">Transformation system protein</fullName>
    </recommendedName>
</protein>
<comment type="caution">
    <text evidence="2">The sequence shown here is derived from an EMBL/GenBank/DDBJ whole genome shotgun (WGS) entry which is preliminary data.</text>
</comment>
<organism evidence="2 3">
    <name type="scientific">Helicobacter cappadocius</name>
    <dbReference type="NCBI Taxonomy" id="3063998"/>
    <lineage>
        <taxon>Bacteria</taxon>
        <taxon>Pseudomonadati</taxon>
        <taxon>Campylobacterota</taxon>
        <taxon>Epsilonproteobacteria</taxon>
        <taxon>Campylobacterales</taxon>
        <taxon>Helicobacteraceae</taxon>
        <taxon>Helicobacter</taxon>
    </lineage>
</organism>
<dbReference type="RefSeq" id="WP_305516257.1">
    <property type="nucleotide sequence ID" value="NZ_JAUPEV010000001.1"/>
</dbReference>
<reference evidence="1 3" key="3">
    <citation type="journal article" date="2024" name="Syst. Appl. Microbiol.">
        <title>Helicobacter cappadocius sp. nov., from lizards: The first psychrotrophic Helicobacter species.</title>
        <authorList>
            <person name="Aydin F."/>
            <person name="Tarhane S."/>
            <person name="Karakaya E."/>
            <person name="Abay S."/>
            <person name="Kayman T."/>
            <person name="Guran O."/>
            <person name="Bozkurt E."/>
            <person name="Uzum N."/>
            <person name="Avci A."/>
            <person name="Olgun K."/>
            <person name="Jablonski D."/>
            <person name="Guran C."/>
            <person name="Burcin Saticioglu I."/>
        </authorList>
    </citation>
    <scope>NUCLEOTIDE SEQUENCE [LARGE SCALE GENOMIC DNA]</scope>
    <source>
        <strain evidence="1">Faydin-H75</strain>
        <strain evidence="3">faydin-H76</strain>
    </source>
</reference>
<proteinExistence type="predicted"/>
<dbReference type="Proteomes" id="UP001177258">
    <property type="component" value="Unassembled WGS sequence"/>
</dbReference>
<accession>A0AA90T8Y3</accession>
<reference evidence="1" key="2">
    <citation type="submission" date="2023-07" db="EMBL/GenBank/DDBJ databases">
        <authorList>
            <person name="Aydin F."/>
            <person name="Tarhane S."/>
            <person name="Saticioglu I.B."/>
            <person name="Karakaya E."/>
            <person name="Abay S."/>
            <person name="Guran O."/>
            <person name="Bozkurt E."/>
            <person name="Uzum N."/>
            <person name="Olgun K."/>
            <person name="Jablonski D."/>
        </authorList>
    </citation>
    <scope>NUCLEOTIDE SEQUENCE</scope>
    <source>
        <strain evidence="1">Faydin-H75</strain>
    </source>
</reference>
<dbReference type="EMBL" id="JAUYZK010000001">
    <property type="protein sequence ID" value="MDP2538282.1"/>
    <property type="molecule type" value="Genomic_DNA"/>
</dbReference>
<evidence type="ECO:0000313" key="1">
    <source>
        <dbReference type="EMBL" id="MDO7252415.1"/>
    </source>
</evidence>
<sequence>MESLRNIFILCLIGVSAGSGEEFELPAIVIVPQKIQNFFSPNITQKIFLEMIFNKKAKINGKWYKKGDYFLKYKISEIANDLVVIKSSNDVLRLYINPKKSNLFKVQSARNKNSRALFSINKNPIIKGE</sequence>